<evidence type="ECO:0000256" key="4">
    <source>
        <dbReference type="ARBA" id="ARBA00022763"/>
    </source>
</evidence>
<keyword evidence="2 14" id="KW-0489">Methyltransferase</keyword>
<keyword evidence="14" id="KW-0238">DNA-binding</keyword>
<evidence type="ECO:0000256" key="6">
    <source>
        <dbReference type="ARBA" id="ARBA00023159"/>
    </source>
</evidence>
<dbReference type="PIRSF" id="PIRSF000409">
    <property type="entry name" value="Ada"/>
    <property type="match status" value="1"/>
</dbReference>
<feature type="binding site" evidence="11">
    <location>
        <position position="44"/>
    </location>
    <ligand>
        <name>Zn(2+)</name>
        <dbReference type="ChEBI" id="CHEBI:29105"/>
    </ligand>
</feature>
<feature type="compositionally biased region" description="Basic and acidic residues" evidence="12">
    <location>
        <begin position="361"/>
        <end position="372"/>
    </location>
</feature>
<dbReference type="InterPro" id="IPR014048">
    <property type="entry name" value="MethylDNA_cys_MeTrfase_DNA-bd"/>
</dbReference>
<dbReference type="GO" id="GO:0006281">
    <property type="term" value="P:DNA repair"/>
    <property type="evidence" value="ECO:0007669"/>
    <property type="project" value="UniProtKB-KW"/>
</dbReference>
<gene>
    <name evidence="14" type="primary">ada</name>
    <name evidence="14" type="ORF">H2Y57_20770</name>
</gene>
<comment type="catalytic activity">
    <reaction evidence="9">
        <text>a 6-O-methyl-2'-deoxyguanosine in DNA + L-cysteinyl-[protein] = S-methyl-L-cysteinyl-[protein] + a 2'-deoxyguanosine in DNA</text>
        <dbReference type="Rhea" id="RHEA:24000"/>
        <dbReference type="Rhea" id="RHEA-COMP:10131"/>
        <dbReference type="Rhea" id="RHEA-COMP:10132"/>
        <dbReference type="Rhea" id="RHEA-COMP:11367"/>
        <dbReference type="Rhea" id="RHEA-COMP:11368"/>
        <dbReference type="ChEBI" id="CHEBI:29950"/>
        <dbReference type="ChEBI" id="CHEBI:82612"/>
        <dbReference type="ChEBI" id="CHEBI:85445"/>
        <dbReference type="ChEBI" id="CHEBI:85448"/>
        <dbReference type="EC" id="2.1.1.63"/>
    </reaction>
</comment>
<comment type="caution">
    <text evidence="14">The sequence shown here is derived from an EMBL/GenBank/DDBJ whole genome shotgun (WGS) entry which is preliminary data.</text>
</comment>
<comment type="cofactor">
    <cofactor evidence="11">
        <name>Zn(2+)</name>
        <dbReference type="ChEBI" id="CHEBI:29105"/>
    </cofactor>
    <text evidence="11">Binds 1 zinc ion per subunit.</text>
</comment>
<evidence type="ECO:0000256" key="12">
    <source>
        <dbReference type="SAM" id="MobiDB-lite"/>
    </source>
</evidence>
<dbReference type="Pfam" id="PF01035">
    <property type="entry name" value="DNA_binding_1"/>
    <property type="match status" value="1"/>
</dbReference>
<dbReference type="NCBIfam" id="NF011964">
    <property type="entry name" value="PRK15435.1"/>
    <property type="match status" value="1"/>
</dbReference>
<feature type="binding site" evidence="11">
    <location>
        <position position="48"/>
    </location>
    <ligand>
        <name>Zn(2+)</name>
        <dbReference type="ChEBI" id="CHEBI:29105"/>
    </ligand>
</feature>
<dbReference type="EMBL" id="JACERJ010000017">
    <property type="protein sequence ID" value="MBA5206112.1"/>
    <property type="molecule type" value="Genomic_DNA"/>
</dbReference>
<evidence type="ECO:0000313" key="14">
    <source>
        <dbReference type="EMBL" id="MBA5206112.1"/>
    </source>
</evidence>
<dbReference type="InterPro" id="IPR035451">
    <property type="entry name" value="Ada-like_dom_sf"/>
</dbReference>
<dbReference type="Gene3D" id="3.40.10.10">
    <property type="entry name" value="DNA Methylphosphotriester Repair Domain"/>
    <property type="match status" value="1"/>
</dbReference>
<evidence type="ECO:0000256" key="11">
    <source>
        <dbReference type="PIRSR" id="PIRSR000409-3"/>
    </source>
</evidence>
<dbReference type="InterPro" id="IPR001497">
    <property type="entry name" value="MethylDNA_cys_MeTrfase_AS"/>
</dbReference>
<keyword evidence="4" id="KW-0227">DNA damage</keyword>
<protein>
    <submittedName>
        <fullName evidence="14">Bifunctional DNA-binding transcriptional regulator/O6-methylguanine-DNA methyltransferase Ada</fullName>
    </submittedName>
</protein>
<dbReference type="InterPro" id="IPR036217">
    <property type="entry name" value="MethylDNA_cys_MeTrfase_DNAb"/>
</dbReference>
<dbReference type="FunFam" id="1.10.10.10:FF:000410">
    <property type="entry name" value="ADA regulatory protein, putative"/>
    <property type="match status" value="1"/>
</dbReference>
<dbReference type="GO" id="GO:0003908">
    <property type="term" value="F:methylated-DNA-[protein]-cysteine S-methyltransferase activity"/>
    <property type="evidence" value="ECO:0007669"/>
    <property type="project" value="UniProtKB-EC"/>
</dbReference>
<dbReference type="CDD" id="cd06445">
    <property type="entry name" value="ATase"/>
    <property type="match status" value="1"/>
</dbReference>
<dbReference type="SUPFAM" id="SSF53155">
    <property type="entry name" value="Methylated DNA-protein cysteine methyltransferase domain"/>
    <property type="match status" value="1"/>
</dbReference>
<feature type="active site" description="Nucleophile; methyl group acceptor from either O6-methylguanine or O4-methylthymine" evidence="10">
    <location>
        <position position="328"/>
    </location>
</feature>
<dbReference type="PROSITE" id="PS00374">
    <property type="entry name" value="MGMT"/>
    <property type="match status" value="1"/>
</dbReference>
<evidence type="ECO:0000256" key="9">
    <source>
        <dbReference type="ARBA" id="ARBA00049348"/>
    </source>
</evidence>
<evidence type="ECO:0000256" key="8">
    <source>
        <dbReference type="ARBA" id="ARBA00023204"/>
    </source>
</evidence>
<dbReference type="Proteomes" id="UP000557749">
    <property type="component" value="Unassembled WGS sequence"/>
</dbReference>
<dbReference type="GO" id="GO:0008270">
    <property type="term" value="F:zinc ion binding"/>
    <property type="evidence" value="ECO:0007669"/>
    <property type="project" value="InterPro"/>
</dbReference>
<dbReference type="RefSeq" id="WP_181846116.1">
    <property type="nucleotide sequence ID" value="NZ_JACERJ010000017.1"/>
</dbReference>
<keyword evidence="6" id="KW-0010">Activator</keyword>
<dbReference type="InterPro" id="IPR009057">
    <property type="entry name" value="Homeodomain-like_sf"/>
</dbReference>
<dbReference type="InterPro" id="IPR004026">
    <property type="entry name" value="Ada_DNA_repair_Zn-bd"/>
</dbReference>
<evidence type="ECO:0000256" key="10">
    <source>
        <dbReference type="PIRSR" id="PIRSR000409-1"/>
    </source>
</evidence>
<feature type="active site" description="Nucleophile; methyl group acceptor from methylphosphotriester" evidence="10">
    <location>
        <position position="44"/>
    </location>
</feature>
<dbReference type="Pfam" id="PF02805">
    <property type="entry name" value="Ada_Zn_binding"/>
    <property type="match status" value="1"/>
</dbReference>
<dbReference type="InterPro" id="IPR036388">
    <property type="entry name" value="WH-like_DNA-bd_sf"/>
</dbReference>
<keyword evidence="8" id="KW-0234">DNA repair</keyword>
<feature type="binding site" evidence="11">
    <location>
        <position position="78"/>
    </location>
    <ligand>
        <name>Zn(2+)</name>
        <dbReference type="ChEBI" id="CHEBI:29105"/>
    </ligand>
</feature>
<keyword evidence="11" id="KW-0862">Zinc</keyword>
<dbReference type="Gene3D" id="1.10.10.60">
    <property type="entry name" value="Homeodomain-like"/>
    <property type="match status" value="1"/>
</dbReference>
<evidence type="ECO:0000256" key="7">
    <source>
        <dbReference type="ARBA" id="ARBA00023163"/>
    </source>
</evidence>
<dbReference type="Gene3D" id="1.10.10.10">
    <property type="entry name" value="Winged helix-like DNA-binding domain superfamily/Winged helix DNA-binding domain"/>
    <property type="match status" value="1"/>
</dbReference>
<dbReference type="InterPro" id="IPR018060">
    <property type="entry name" value="HTH_AraC"/>
</dbReference>
<comment type="catalytic activity">
    <reaction evidence="1">
        <text>a 4-O-methyl-thymidine in DNA + L-cysteinyl-[protein] = a thymidine in DNA + S-methyl-L-cysteinyl-[protein]</text>
        <dbReference type="Rhea" id="RHEA:53428"/>
        <dbReference type="Rhea" id="RHEA-COMP:10131"/>
        <dbReference type="Rhea" id="RHEA-COMP:10132"/>
        <dbReference type="Rhea" id="RHEA-COMP:13555"/>
        <dbReference type="Rhea" id="RHEA-COMP:13556"/>
        <dbReference type="ChEBI" id="CHEBI:29950"/>
        <dbReference type="ChEBI" id="CHEBI:82612"/>
        <dbReference type="ChEBI" id="CHEBI:137386"/>
        <dbReference type="ChEBI" id="CHEBI:137387"/>
        <dbReference type="EC" id="2.1.1.63"/>
    </reaction>
</comment>
<evidence type="ECO:0000259" key="13">
    <source>
        <dbReference type="PROSITE" id="PS01124"/>
    </source>
</evidence>
<dbReference type="SUPFAM" id="SSF46689">
    <property type="entry name" value="Homeodomain-like"/>
    <property type="match status" value="1"/>
</dbReference>
<keyword evidence="11" id="KW-0479">Metal-binding</keyword>
<dbReference type="Pfam" id="PF12833">
    <property type="entry name" value="HTH_18"/>
    <property type="match status" value="1"/>
</dbReference>
<dbReference type="AlphaFoldDB" id="A0AAW3T0N7"/>
<dbReference type="GO" id="GO:0032259">
    <property type="term" value="P:methylation"/>
    <property type="evidence" value="ECO:0007669"/>
    <property type="project" value="UniProtKB-KW"/>
</dbReference>
<organism evidence="14 15">
    <name type="scientific">Pectobacterium aroidearum</name>
    <dbReference type="NCBI Taxonomy" id="1201031"/>
    <lineage>
        <taxon>Bacteria</taxon>
        <taxon>Pseudomonadati</taxon>
        <taxon>Pseudomonadota</taxon>
        <taxon>Gammaproteobacteria</taxon>
        <taxon>Enterobacterales</taxon>
        <taxon>Pectobacteriaceae</taxon>
        <taxon>Pectobacterium</taxon>
    </lineage>
</organism>
<accession>A0AAW3T0N7</accession>
<feature type="region of interest" description="Disordered" evidence="12">
    <location>
        <begin position="361"/>
        <end position="381"/>
    </location>
</feature>
<keyword evidence="7" id="KW-0804">Transcription</keyword>
<evidence type="ECO:0000256" key="3">
    <source>
        <dbReference type="ARBA" id="ARBA00022679"/>
    </source>
</evidence>
<sequence>MRNDTMLGDTPFQDADSRWQAVVTRNSAADGCFIYAVKTTGIYCAPSCASRQPRRENVVFFATADEAQAAGFRPCKRCRQGTLSRQEQQAQQIAHACRIIEQSEYPPTLAVLAQAVGISAFHFHRVFKTLTGLTPKQYASGHRHRQLREQLVEKSAVTAAITAAGYDASGRFYAESGAHLGMTPTAFQNKGKGMTIRFAIGRCSLGEVLVAESEKGICAILLGDDPESLLNSLQEMFTHAQLIGGDAAFEQRVAQVVGFVDDPAIGLTLPLDIRGTAFQQRVWQALRAIPAGETLSYREVAERIGAPAAVRAVAGACAANRLAVAIPCHRVVRHDGALSGYRWGVVRKRALLEKEQLDKEQLDKERVEKEQGTHPQGEPLS</sequence>
<dbReference type="PROSITE" id="PS01124">
    <property type="entry name" value="HTH_ARAC_FAMILY_2"/>
    <property type="match status" value="1"/>
</dbReference>
<dbReference type="SMART" id="SM00342">
    <property type="entry name" value="HTH_ARAC"/>
    <property type="match status" value="1"/>
</dbReference>
<dbReference type="PANTHER" id="PTHR10815">
    <property type="entry name" value="METHYLATED-DNA--PROTEIN-CYSTEINE METHYLTRANSFERASE"/>
    <property type="match status" value="1"/>
</dbReference>
<dbReference type="Gene3D" id="3.30.160.70">
    <property type="entry name" value="Methylated DNA-protein cysteine methyltransferase domain"/>
    <property type="match status" value="1"/>
</dbReference>
<name>A0AAW3T0N7_9GAMM</name>
<evidence type="ECO:0000256" key="2">
    <source>
        <dbReference type="ARBA" id="ARBA00022603"/>
    </source>
</evidence>
<dbReference type="GO" id="GO:0003700">
    <property type="term" value="F:DNA-binding transcription factor activity"/>
    <property type="evidence" value="ECO:0007669"/>
    <property type="project" value="InterPro"/>
</dbReference>
<reference evidence="14 15" key="1">
    <citation type="submission" date="2020-07" db="EMBL/GenBank/DDBJ databases">
        <title>Characterization of Pectobacterium aroidearum strains causing soft rot on Amorphophallus konjac.</title>
        <authorList>
            <person name="Xie H."/>
        </authorList>
    </citation>
    <scope>NUCLEOTIDE SEQUENCE [LARGE SCALE GENOMIC DNA]</scope>
    <source>
        <strain evidence="14 15">MY7</strain>
    </source>
</reference>
<dbReference type="InterPro" id="IPR036631">
    <property type="entry name" value="MGMT_N_sf"/>
</dbReference>
<dbReference type="SUPFAM" id="SSF57884">
    <property type="entry name" value="Ada DNA repair protein, N-terminal domain (N-Ada 10)"/>
    <property type="match status" value="1"/>
</dbReference>
<feature type="domain" description="HTH araC/xylS-type" evidence="13">
    <location>
        <begin position="108"/>
        <end position="190"/>
    </location>
</feature>
<feature type="binding site" evidence="11">
    <location>
        <position position="75"/>
    </location>
    <ligand>
        <name>Zn(2+)</name>
        <dbReference type="ChEBI" id="CHEBI:29105"/>
    </ligand>
</feature>
<dbReference type="GO" id="GO:0043565">
    <property type="term" value="F:sequence-specific DNA binding"/>
    <property type="evidence" value="ECO:0007669"/>
    <property type="project" value="InterPro"/>
</dbReference>
<evidence type="ECO:0000256" key="1">
    <source>
        <dbReference type="ARBA" id="ARBA00001286"/>
    </source>
</evidence>
<evidence type="ECO:0000256" key="5">
    <source>
        <dbReference type="ARBA" id="ARBA00023015"/>
    </source>
</evidence>
<keyword evidence="5" id="KW-0805">Transcription regulation</keyword>
<dbReference type="PANTHER" id="PTHR10815:SF14">
    <property type="entry name" value="BIFUNCTIONAL TRANSCRIPTIONAL ACTIVATOR_DNA REPAIR ENZYME ADA"/>
    <property type="match status" value="1"/>
</dbReference>
<dbReference type="SUPFAM" id="SSF46767">
    <property type="entry name" value="Methylated DNA-protein cysteine methyltransferase, C-terminal domain"/>
    <property type="match status" value="1"/>
</dbReference>
<keyword evidence="3" id="KW-0808">Transferase</keyword>
<dbReference type="NCBIfam" id="TIGR00589">
    <property type="entry name" value="ogt"/>
    <property type="match status" value="1"/>
</dbReference>
<proteinExistence type="predicted"/>
<dbReference type="InterPro" id="IPR016221">
    <property type="entry name" value="Bifunct_regulatory_prot_Ada"/>
</dbReference>
<evidence type="ECO:0000313" key="15">
    <source>
        <dbReference type="Proteomes" id="UP000557749"/>
    </source>
</evidence>